<dbReference type="RefSeq" id="WP_175113128.1">
    <property type="nucleotide sequence ID" value="NZ_CADIKF010000037.1"/>
</dbReference>
<evidence type="ECO:0000313" key="2">
    <source>
        <dbReference type="Proteomes" id="UP000494329"/>
    </source>
</evidence>
<evidence type="ECO:0000313" key="1">
    <source>
        <dbReference type="EMBL" id="CAB3764280.1"/>
    </source>
</evidence>
<name>A0A6J5ECF6_9BURK</name>
<dbReference type="EMBL" id="CADIKF010000037">
    <property type="protein sequence ID" value="CAB3764280.1"/>
    <property type="molecule type" value="Genomic_DNA"/>
</dbReference>
<sequence length="248" mass="27119">MAHSDFTTDPPLTEADIQAFADGSLSPERAARVQRYLGAMPAEASRIAFYRRLNGEMQRSFVHHASAARDDSRLVRRGPTRGVRAIARRAFRALAGSVAQRIALLALALCGWAAASFVSDHQFNAAAVMGYAQWAGAPAEISAAPLPASRDPFSTEFARLGWRLVSTRTLRLGLIADAQEFDYRNAQGQPIVLLTTRAPLVIDRPRWMGHRVGELRLLTWADHGTRYVLAGRADARGLMLAADAATFH</sequence>
<reference evidence="1 2" key="1">
    <citation type="submission" date="2020-04" db="EMBL/GenBank/DDBJ databases">
        <authorList>
            <person name="De Canck E."/>
        </authorList>
    </citation>
    <scope>NUCLEOTIDE SEQUENCE [LARGE SCALE GENOMIC DNA]</scope>
    <source>
        <strain evidence="1 2">LMG 29739</strain>
    </source>
</reference>
<accession>A0A6J5ECF6</accession>
<dbReference type="AlphaFoldDB" id="A0A6J5ECF6"/>
<evidence type="ECO:0008006" key="3">
    <source>
        <dbReference type="Google" id="ProtNLM"/>
    </source>
</evidence>
<protein>
    <recommendedName>
        <fullName evidence="3">Zinc-finger domain-containing protein</fullName>
    </recommendedName>
</protein>
<keyword evidence="2" id="KW-1185">Reference proteome</keyword>
<gene>
    <name evidence="1" type="ORF">LMG29739_04316</name>
</gene>
<organism evidence="1 2">
    <name type="scientific">Paraburkholderia solisilvae</name>
    <dbReference type="NCBI Taxonomy" id="624376"/>
    <lineage>
        <taxon>Bacteria</taxon>
        <taxon>Pseudomonadati</taxon>
        <taxon>Pseudomonadota</taxon>
        <taxon>Betaproteobacteria</taxon>
        <taxon>Burkholderiales</taxon>
        <taxon>Burkholderiaceae</taxon>
        <taxon>Paraburkholderia</taxon>
    </lineage>
</organism>
<dbReference type="Proteomes" id="UP000494329">
    <property type="component" value="Unassembled WGS sequence"/>
</dbReference>
<proteinExistence type="predicted"/>